<evidence type="ECO:0000256" key="1">
    <source>
        <dbReference type="ARBA" id="ARBA00006499"/>
    </source>
</evidence>
<evidence type="ECO:0000313" key="5">
    <source>
        <dbReference type="Proteomes" id="UP000376575"/>
    </source>
</evidence>
<dbReference type="InterPro" id="IPR050565">
    <property type="entry name" value="LYPA1-2/EST-like"/>
</dbReference>
<dbReference type="AlphaFoldDB" id="A0A5J4FDC1"/>
<name>A0A5J4FDC1_MICAE</name>
<evidence type="ECO:0000259" key="3">
    <source>
        <dbReference type="Pfam" id="PF02230"/>
    </source>
</evidence>
<dbReference type="SUPFAM" id="SSF53474">
    <property type="entry name" value="alpha/beta-Hydrolases"/>
    <property type="match status" value="1"/>
</dbReference>
<dbReference type="Proteomes" id="UP000376575">
    <property type="component" value="Unassembled WGS sequence"/>
</dbReference>
<keyword evidence="2 4" id="KW-0378">Hydrolase</keyword>
<dbReference type="InterPro" id="IPR003140">
    <property type="entry name" value="PLipase/COase/thioEstase"/>
</dbReference>
<proteinExistence type="inferred from homology"/>
<dbReference type="Gene3D" id="3.40.50.1820">
    <property type="entry name" value="alpha/beta hydrolase"/>
    <property type="match status" value="1"/>
</dbReference>
<sequence length="275" mass="30529">MFPLWFVPVARPQDCILEYILPNQPKRAMRQGSRVGGRVSKLITEKTPQQLSHTGENRYRIEKKENCEEKTLSFNPIFIPTSPENAARYLVIMLHGWGADAMDLAPLAAMLDLADCQFLFPNAPFDHPQVPGGRAWYALETSDYQGLVASRQQLHDWIISLEATTGIPLERTFLTGFSQGGAMTLDVGLSLPLAGLGSLSGYLHSEPHPQVPQNVLIVHGKQDPVVPIAAARQARDLLLGLGVNVEYHELNMGHEIPIPALTILRQFLRNRLETA</sequence>
<evidence type="ECO:0000313" key="4">
    <source>
        <dbReference type="EMBL" id="GEA29007.1"/>
    </source>
</evidence>
<organism evidence="4 5">
    <name type="scientific">Microcystis aeruginosa NIES-4325</name>
    <dbReference type="NCBI Taxonomy" id="2569534"/>
    <lineage>
        <taxon>Bacteria</taxon>
        <taxon>Bacillati</taxon>
        <taxon>Cyanobacteriota</taxon>
        <taxon>Cyanophyceae</taxon>
        <taxon>Oscillatoriophycideae</taxon>
        <taxon>Chroococcales</taxon>
        <taxon>Microcystaceae</taxon>
        <taxon>Microcystis</taxon>
    </lineage>
</organism>
<dbReference type="EC" id="3.1.1.1" evidence="4"/>
<dbReference type="InterPro" id="IPR029058">
    <property type="entry name" value="AB_hydrolase_fold"/>
</dbReference>
<protein>
    <submittedName>
        <fullName evidence="4">Carboxylesterase 2</fullName>
        <ecNumber evidence="4">3.1.1.1</ecNumber>
    </submittedName>
</protein>
<comment type="similarity">
    <text evidence="1">Belongs to the AB hydrolase superfamily. AB hydrolase 2 family.</text>
</comment>
<dbReference type="Pfam" id="PF02230">
    <property type="entry name" value="Abhydrolase_2"/>
    <property type="match status" value="1"/>
</dbReference>
<dbReference type="PANTHER" id="PTHR10655">
    <property type="entry name" value="LYSOPHOSPHOLIPASE-RELATED"/>
    <property type="match status" value="1"/>
</dbReference>
<accession>A0A5J4FDC1</accession>
<dbReference type="EMBL" id="BJKP01000070">
    <property type="protein sequence ID" value="GEA29007.1"/>
    <property type="molecule type" value="Genomic_DNA"/>
</dbReference>
<gene>
    <name evidence="4" type="primary">estB_2</name>
    <name evidence="4" type="ORF">MiAbW_03589</name>
</gene>
<reference evidence="4 5" key="1">
    <citation type="journal article" date="2019" name="FEMS Microbiol. Lett.">
        <title>A novel salt-tolerant genotype illuminates the sucrose gene evolution in freshwater bloom-forming cyanobacterium Microcystis aeruginosa.</title>
        <authorList>
            <person name="Tanabe Y."/>
            <person name="Yamaguchi H."/>
            <person name="Sano T."/>
            <person name="Kawachi M."/>
        </authorList>
    </citation>
    <scope>NUCLEOTIDE SEQUENCE [LARGE SCALE GENOMIC DNA]</scope>
    <source>
        <strain evidence="4 5">NIES-4325</strain>
    </source>
</reference>
<dbReference type="GO" id="GO:0106435">
    <property type="term" value="F:carboxylesterase activity"/>
    <property type="evidence" value="ECO:0007669"/>
    <property type="project" value="UniProtKB-EC"/>
</dbReference>
<feature type="domain" description="Phospholipase/carboxylesterase/thioesterase" evidence="3">
    <location>
        <begin position="82"/>
        <end position="269"/>
    </location>
</feature>
<evidence type="ECO:0000256" key="2">
    <source>
        <dbReference type="ARBA" id="ARBA00022801"/>
    </source>
</evidence>
<comment type="caution">
    <text evidence="4">The sequence shown here is derived from an EMBL/GenBank/DDBJ whole genome shotgun (WGS) entry which is preliminary data.</text>
</comment>
<dbReference type="PANTHER" id="PTHR10655:SF17">
    <property type="entry name" value="LYSOPHOSPHOLIPASE-LIKE PROTEIN 1"/>
    <property type="match status" value="1"/>
</dbReference>